<dbReference type="RefSeq" id="WP_158399930.1">
    <property type="nucleotide sequence ID" value="NZ_PRLB01000001.1"/>
</dbReference>
<dbReference type="AlphaFoldDB" id="A0A329U211"/>
<reference evidence="4 5" key="1">
    <citation type="submission" date="2018-02" db="EMBL/GenBank/DDBJ databases">
        <title>Complete genome sequencing of Faecalibacterium prausnitzii strains isolated from the human gut.</title>
        <authorList>
            <person name="Fitzgerald B.C."/>
            <person name="Shkoporov A.N."/>
            <person name="Ross P.R."/>
            <person name="Hill C."/>
        </authorList>
    </citation>
    <scope>NUCLEOTIDE SEQUENCE [LARGE SCALE GENOMIC DNA]</scope>
    <source>
        <strain evidence="4 5">APC942/32-1</strain>
    </source>
</reference>
<keyword evidence="2" id="KW-1133">Transmembrane helix</keyword>
<evidence type="ECO:0000256" key="1">
    <source>
        <dbReference type="SAM" id="MobiDB-lite"/>
    </source>
</evidence>
<keyword evidence="2" id="KW-0812">Transmembrane</keyword>
<feature type="signal peptide" evidence="3">
    <location>
        <begin position="1"/>
        <end position="30"/>
    </location>
</feature>
<accession>A0A329U211</accession>
<evidence type="ECO:0000313" key="4">
    <source>
        <dbReference type="EMBL" id="RAW55465.1"/>
    </source>
</evidence>
<evidence type="ECO:0008006" key="6">
    <source>
        <dbReference type="Google" id="ProtNLM"/>
    </source>
</evidence>
<dbReference type="EMBL" id="PRLB01000001">
    <property type="protein sequence ID" value="RAW55465.1"/>
    <property type="molecule type" value="Genomic_DNA"/>
</dbReference>
<feature type="compositionally biased region" description="Basic and acidic residues" evidence="1">
    <location>
        <begin position="1218"/>
        <end position="1232"/>
    </location>
</feature>
<feature type="chain" id="PRO_5016427191" description="GLUG domain-containing protein" evidence="3">
    <location>
        <begin position="31"/>
        <end position="1252"/>
    </location>
</feature>
<proteinExistence type="predicted"/>
<dbReference type="OrthoDB" id="2067910at2"/>
<evidence type="ECO:0000313" key="5">
    <source>
        <dbReference type="Proteomes" id="UP000251144"/>
    </source>
</evidence>
<sequence length="1252" mass="131461">MKTSNHLLRRLTAALLAAVLALSIALPVFASDDGDTIYINSVSDLLSLARNCAYDQWSVGKTVILQKDLSLEGMLWEPIPSFSGQFKGNGHTISDLTITGQYSPAGLFGIVEEQGSIESLSVRGVVSVSDSADTTTGGIAGINHGTLISCQFTGVVTGDSEVGGIVGRNESEGTIDHSTARAIVTGKSSTGGIAGYNLGAITGCTNVGSINTEYPEASLDTDGFTAKMVDYINNKMAAADNDATNSVTNVATDTGGIAGRSSGMILTSVNTGTIGYEHVGYNVGGIVGRTDGLVSGCVNQGRVLGRKDVGGIAGQAEPYRELDLSKDTIKRLRSELEVLRGLVDDTTGVVENSTTSISNSFSAMTSQMDTAIAAARQLDDQASDYGDEVADEIDRASTLLADTLTKLEPVMDTGEDAMTKLTDATGNLKWAMREMAAEMLMASRALAKTSDGLDKVSDAAEDGRDGMSAISEGIKQLLESVDTGDDSAASQAISGILSAYDSLSSDKKSDKNLKTGIELLKVANSVASVFTLGSGMAPAMKAVTAGMGLLRTASLLSNDSDIARATSQIASAIGTISTIATQMGGIVGSAAKSVSASDHPELAAALTKASDALDGMGSITDDIMDNIKDWIGNNGGGSIKDGLDQLSDASDKLSDAMDDLSDSLDLLKTDAALTSATLAHTSVALGQMQDGLGGLTDVMGQTRDILHWLNQQDPIKVPRPSAELTNTKDSLFDAVSALTDKMDDINSTMRTASNQLTDKMRAVTAQVSVVSNLMLDAVEEISDPGSKTIYEDESEDLIASQSDGKIENSINRGSIDADMNVGGIAGTMGVENLLDPEEDNKDEGTSLLRTSYTVSAVLIGNINEGSITAKKDMVGGIVGQEELGLVTACESYGDVTGVNQVGGIAGAASAKLRSNWAKCALSGEKYIGGIVGQGIDSDLTDGSLIAINNRAIVSVLEGQQYVGAVSGGQDGDFYGNLFVSDDLQGIDRLSRVGQAEPVTYETLLAQENVPDSFRKLTLTFKADGHIIKKISFDYGASFTLDDYPEIPQKNGYYAEWSAPVLDQLHTDTVVNVEYTPYIPSLSSSVTRENGRPVFFVDGFFGGSNAVQVTQQDITADVHGVTEQWLLEFTDDGNETHQIRYLTPGKAKGKVYVKQADGSWHKVETGSFGSYTTFTTTGTEVEVAFVPAKLPVWAFCAGGAALLVLLLLLAKRIKSKRGPKGEKPRREKKDKQPETANAPADELDTPISETDMQ</sequence>
<comment type="caution">
    <text evidence="4">The sequence shown here is derived from an EMBL/GenBank/DDBJ whole genome shotgun (WGS) entry which is preliminary data.</text>
</comment>
<dbReference type="Gene3D" id="2.160.20.110">
    <property type="match status" value="2"/>
</dbReference>
<keyword evidence="3" id="KW-0732">Signal</keyword>
<dbReference type="Proteomes" id="UP000251144">
    <property type="component" value="Unassembled WGS sequence"/>
</dbReference>
<protein>
    <recommendedName>
        <fullName evidence="6">GLUG domain-containing protein</fullName>
    </recommendedName>
</protein>
<organism evidence="4 5">
    <name type="scientific">Faecalibacterium prausnitzii</name>
    <dbReference type="NCBI Taxonomy" id="853"/>
    <lineage>
        <taxon>Bacteria</taxon>
        <taxon>Bacillati</taxon>
        <taxon>Bacillota</taxon>
        <taxon>Clostridia</taxon>
        <taxon>Eubacteriales</taxon>
        <taxon>Oscillospiraceae</taxon>
        <taxon>Faecalibacterium</taxon>
    </lineage>
</organism>
<evidence type="ECO:0000256" key="3">
    <source>
        <dbReference type="SAM" id="SignalP"/>
    </source>
</evidence>
<name>A0A329U211_9FIRM</name>
<gene>
    <name evidence="4" type="ORF">C4N26_00230</name>
</gene>
<feature type="transmembrane region" description="Helical" evidence="2">
    <location>
        <begin position="1189"/>
        <end position="1209"/>
    </location>
</feature>
<evidence type="ECO:0000256" key="2">
    <source>
        <dbReference type="SAM" id="Phobius"/>
    </source>
</evidence>
<keyword evidence="2" id="KW-0472">Membrane</keyword>
<feature type="region of interest" description="Disordered" evidence="1">
    <location>
        <begin position="1215"/>
        <end position="1252"/>
    </location>
</feature>